<dbReference type="Gene3D" id="3.40.50.11090">
    <property type="match status" value="1"/>
</dbReference>
<dbReference type="Gene3D" id="3.40.50.2000">
    <property type="entry name" value="Glycogen Phosphorylase B"/>
    <property type="match status" value="1"/>
</dbReference>
<dbReference type="InterPro" id="IPR001296">
    <property type="entry name" value="Glyco_trans_1"/>
</dbReference>
<evidence type="ECO:0000259" key="1">
    <source>
        <dbReference type="Pfam" id="PF00534"/>
    </source>
</evidence>
<dbReference type="Pfam" id="PF00534">
    <property type="entry name" value="Glycos_transf_1"/>
    <property type="match status" value="1"/>
</dbReference>
<proteinExistence type="predicted"/>
<dbReference type="PANTHER" id="PTHR12526">
    <property type="entry name" value="GLYCOSYLTRANSFERASE"/>
    <property type="match status" value="1"/>
</dbReference>
<dbReference type="AlphaFoldDB" id="A0A3B0UGP5"/>
<dbReference type="SUPFAM" id="SSF53756">
    <property type="entry name" value="UDP-Glycosyltransferase/glycogen phosphorylase"/>
    <property type="match status" value="1"/>
</dbReference>
<feature type="domain" description="Glycosyl transferase family 1" evidence="1">
    <location>
        <begin position="195"/>
        <end position="339"/>
    </location>
</feature>
<sequence>MRITFLSPHLNLAGGVKNILTFAKLLAERGHKINIVTQPPGKLNRTNLKLALSYTQQTGFSLSRIIAKGVRLATPSMPIEWLENKASIYHVSNLEESLMPDADIIVCTGGSDGPIVNTYGPGKGRKFVFFQGFGANGVTREEKAVAQMPFKKLVVASWIKKLLHDRFGEDSTLVRCSIDTNFFYPTTCNHEKIRTVGMLYHTAPWKGVTDGIKAFQIARQHISKIKLVMFGCVGKPLLRFTRYCDFYYNPPQEFLRDIYSSCDVWVCPSRTEGFGMTSAEAMACKSCLVTTDNGGSRDFAFHNKTALVSPPQNVNQLADNIILALQNKSLRKRLASNGYDLIQTFTWEAATDILEKTFTEALH</sequence>
<dbReference type="EMBL" id="UOET01000485">
    <property type="protein sequence ID" value="VAW30191.1"/>
    <property type="molecule type" value="Genomic_DNA"/>
</dbReference>
<dbReference type="GO" id="GO:0016757">
    <property type="term" value="F:glycosyltransferase activity"/>
    <property type="evidence" value="ECO:0007669"/>
    <property type="project" value="InterPro"/>
</dbReference>
<protein>
    <recommendedName>
        <fullName evidence="1">Glycosyl transferase family 1 domain-containing protein</fullName>
    </recommendedName>
</protein>
<evidence type="ECO:0000313" key="2">
    <source>
        <dbReference type="EMBL" id="VAW30191.1"/>
    </source>
</evidence>
<dbReference type="CDD" id="cd03801">
    <property type="entry name" value="GT4_PimA-like"/>
    <property type="match status" value="1"/>
</dbReference>
<organism evidence="2">
    <name type="scientific">hydrothermal vent metagenome</name>
    <dbReference type="NCBI Taxonomy" id="652676"/>
    <lineage>
        <taxon>unclassified sequences</taxon>
        <taxon>metagenomes</taxon>
        <taxon>ecological metagenomes</taxon>
    </lineage>
</organism>
<gene>
    <name evidence="2" type="ORF">MNBD_BACTEROID07-1023</name>
</gene>
<dbReference type="PANTHER" id="PTHR12526:SF584">
    <property type="entry name" value="GLYCOSYLTRANSFERASE"/>
    <property type="match status" value="1"/>
</dbReference>
<accession>A0A3B0UGP5</accession>
<name>A0A3B0UGP5_9ZZZZ</name>
<reference evidence="2" key="1">
    <citation type="submission" date="2018-06" db="EMBL/GenBank/DDBJ databases">
        <authorList>
            <person name="Zhirakovskaya E."/>
        </authorList>
    </citation>
    <scope>NUCLEOTIDE SEQUENCE</scope>
</reference>